<evidence type="ECO:0000256" key="1">
    <source>
        <dbReference type="SAM" id="MobiDB-lite"/>
    </source>
</evidence>
<keyword evidence="3" id="KW-1185">Reference proteome</keyword>
<reference evidence="2" key="2">
    <citation type="submission" date="2022-03" db="EMBL/GenBank/DDBJ databases">
        <title>Draft title - Genomic analysis of global carrot germplasm unveils the trajectory of domestication and the origin of high carotenoid orange carrot.</title>
        <authorList>
            <person name="Iorizzo M."/>
            <person name="Ellison S."/>
            <person name="Senalik D."/>
            <person name="Macko-Podgorni A."/>
            <person name="Grzebelus D."/>
            <person name="Bostan H."/>
            <person name="Rolling W."/>
            <person name="Curaba J."/>
            <person name="Simon P."/>
        </authorList>
    </citation>
    <scope>NUCLEOTIDE SEQUENCE</scope>
    <source>
        <tissue evidence="2">Leaf</tissue>
    </source>
</reference>
<gene>
    <name evidence="2" type="ORF">DCAR_0518940</name>
</gene>
<sequence>MADQMQQSSTASTGMYDQTASASDAGDTVMARWLQSAGLQHLASSLATSGYGAQSAEEEQRLFKLMRNFNLNVEYGSESHIYLI</sequence>
<evidence type="ECO:0000313" key="3">
    <source>
        <dbReference type="Proteomes" id="UP000077755"/>
    </source>
</evidence>
<reference evidence="2" key="1">
    <citation type="journal article" date="2016" name="Nat. Genet.">
        <title>A high-quality carrot genome assembly provides new insights into carotenoid accumulation and asterid genome evolution.</title>
        <authorList>
            <person name="Iorizzo M."/>
            <person name="Ellison S."/>
            <person name="Senalik D."/>
            <person name="Zeng P."/>
            <person name="Satapoomin P."/>
            <person name="Huang J."/>
            <person name="Bowman M."/>
            <person name="Iovene M."/>
            <person name="Sanseverino W."/>
            <person name="Cavagnaro P."/>
            <person name="Yildiz M."/>
            <person name="Macko-Podgorni A."/>
            <person name="Moranska E."/>
            <person name="Grzebelus E."/>
            <person name="Grzebelus D."/>
            <person name="Ashrafi H."/>
            <person name="Zheng Z."/>
            <person name="Cheng S."/>
            <person name="Spooner D."/>
            <person name="Van Deynze A."/>
            <person name="Simon P."/>
        </authorList>
    </citation>
    <scope>NUCLEOTIDE SEQUENCE</scope>
    <source>
        <tissue evidence="2">Leaf</tissue>
    </source>
</reference>
<dbReference type="Proteomes" id="UP000077755">
    <property type="component" value="Chromosome 5"/>
</dbReference>
<accession>A0AAF1B058</accession>
<dbReference type="AlphaFoldDB" id="A0AAF1B058"/>
<name>A0AAF1B058_DAUCS</name>
<proteinExistence type="predicted"/>
<feature type="region of interest" description="Disordered" evidence="1">
    <location>
        <begin position="1"/>
        <end position="20"/>
    </location>
</feature>
<evidence type="ECO:0000313" key="2">
    <source>
        <dbReference type="EMBL" id="WOG99587.1"/>
    </source>
</evidence>
<organism evidence="2 3">
    <name type="scientific">Daucus carota subsp. sativus</name>
    <name type="common">Carrot</name>
    <dbReference type="NCBI Taxonomy" id="79200"/>
    <lineage>
        <taxon>Eukaryota</taxon>
        <taxon>Viridiplantae</taxon>
        <taxon>Streptophyta</taxon>
        <taxon>Embryophyta</taxon>
        <taxon>Tracheophyta</taxon>
        <taxon>Spermatophyta</taxon>
        <taxon>Magnoliopsida</taxon>
        <taxon>eudicotyledons</taxon>
        <taxon>Gunneridae</taxon>
        <taxon>Pentapetalae</taxon>
        <taxon>asterids</taxon>
        <taxon>campanulids</taxon>
        <taxon>Apiales</taxon>
        <taxon>Apiaceae</taxon>
        <taxon>Apioideae</taxon>
        <taxon>Scandiceae</taxon>
        <taxon>Daucinae</taxon>
        <taxon>Daucus</taxon>
        <taxon>Daucus sect. Daucus</taxon>
    </lineage>
</organism>
<protein>
    <submittedName>
        <fullName evidence="2">Uncharacterized protein</fullName>
    </submittedName>
</protein>
<dbReference type="EMBL" id="CP093347">
    <property type="protein sequence ID" value="WOG99587.1"/>
    <property type="molecule type" value="Genomic_DNA"/>
</dbReference>